<evidence type="ECO:0000256" key="2">
    <source>
        <dbReference type="ARBA" id="ARBA00023315"/>
    </source>
</evidence>
<dbReference type="InterPro" id="IPR051283">
    <property type="entry name" value="Sec_Metabolite_Acyltrans"/>
</dbReference>
<dbReference type="Gene3D" id="3.30.559.10">
    <property type="entry name" value="Chloramphenicol acetyltransferase-like domain"/>
    <property type="match status" value="2"/>
</dbReference>
<keyword evidence="5" id="KW-1185">Reference proteome</keyword>
<dbReference type="GeneID" id="38118038"/>
<reference evidence="4 5" key="1">
    <citation type="journal article" date="2018" name="IMA Fungus">
        <title>IMA Genome-F 9: Draft genome sequence of Annulohypoxylon stygium, Aspergillus mulundensis, Berkeleyomyces basicola (syn. Thielaviopsis basicola), Ceratocystis smalleyi, two Cercospora beticola strains, Coleophoma cylindrospora, Fusarium fracticaudum, Phialophora cf. hyalina, and Morchella septimelata.</title>
        <authorList>
            <person name="Wingfield B.D."/>
            <person name="Bills G.F."/>
            <person name="Dong Y."/>
            <person name="Huang W."/>
            <person name="Nel W.J."/>
            <person name="Swalarsk-Parry B.S."/>
            <person name="Vaghefi N."/>
            <person name="Wilken P.M."/>
            <person name="An Z."/>
            <person name="de Beer Z.W."/>
            <person name="De Vos L."/>
            <person name="Chen L."/>
            <person name="Duong T.A."/>
            <person name="Gao Y."/>
            <person name="Hammerbacher A."/>
            <person name="Kikkert J.R."/>
            <person name="Li Y."/>
            <person name="Li H."/>
            <person name="Li K."/>
            <person name="Li Q."/>
            <person name="Liu X."/>
            <person name="Ma X."/>
            <person name="Naidoo K."/>
            <person name="Pethybridge S.J."/>
            <person name="Sun J."/>
            <person name="Steenkamp E.T."/>
            <person name="van der Nest M.A."/>
            <person name="van Wyk S."/>
            <person name="Wingfield M.J."/>
            <person name="Xiong C."/>
            <person name="Yue Q."/>
            <person name="Zhang X."/>
        </authorList>
    </citation>
    <scope>NUCLEOTIDE SEQUENCE [LARGE SCALE GENOMIC DNA]</scope>
    <source>
        <strain evidence="4 5">DSM 5745</strain>
    </source>
</reference>
<dbReference type="PANTHER" id="PTHR31896">
    <property type="entry name" value="FAMILY REGULATORY PROTEIN, PUTATIVE (AFU_ORTHOLOGUE AFUA_3G14730)-RELATED"/>
    <property type="match status" value="1"/>
</dbReference>
<dbReference type="EMBL" id="PVWQ01000009">
    <property type="protein sequence ID" value="RDW72496.1"/>
    <property type="molecule type" value="Genomic_DNA"/>
</dbReference>
<evidence type="ECO:0000256" key="1">
    <source>
        <dbReference type="ARBA" id="ARBA00022679"/>
    </source>
</evidence>
<gene>
    <name evidence="4" type="ORF">DSM5745_07668</name>
</gene>
<dbReference type="AlphaFoldDB" id="A0A3D8REV9"/>
<keyword evidence="2" id="KW-0012">Acyltransferase</keyword>
<organism evidence="4 5">
    <name type="scientific">Aspergillus mulundensis</name>
    <dbReference type="NCBI Taxonomy" id="1810919"/>
    <lineage>
        <taxon>Eukaryota</taxon>
        <taxon>Fungi</taxon>
        <taxon>Dikarya</taxon>
        <taxon>Ascomycota</taxon>
        <taxon>Pezizomycotina</taxon>
        <taxon>Eurotiomycetes</taxon>
        <taxon>Eurotiomycetidae</taxon>
        <taxon>Eurotiales</taxon>
        <taxon>Aspergillaceae</taxon>
        <taxon>Aspergillus</taxon>
        <taxon>Aspergillus subgen. Nidulantes</taxon>
    </lineage>
</organism>
<evidence type="ECO:0000313" key="5">
    <source>
        <dbReference type="Proteomes" id="UP000256690"/>
    </source>
</evidence>
<dbReference type="RefSeq" id="XP_026601716.1">
    <property type="nucleotide sequence ID" value="XM_026749684.1"/>
</dbReference>
<dbReference type="PANTHER" id="PTHR31896:SF64">
    <property type="entry name" value="TRICHOTHECENE 3-O-ACETYLTRANSFERASE"/>
    <property type="match status" value="1"/>
</dbReference>
<protein>
    <recommendedName>
        <fullName evidence="3">Trichothecene 3-O-acetyltransferase-like N-terminal domain-containing protein</fullName>
    </recommendedName>
</protein>
<dbReference type="InterPro" id="IPR023213">
    <property type="entry name" value="CAT-like_dom_sf"/>
</dbReference>
<evidence type="ECO:0000259" key="3">
    <source>
        <dbReference type="Pfam" id="PF22664"/>
    </source>
</evidence>
<keyword evidence="1" id="KW-0808">Transferase</keyword>
<dbReference type="InterPro" id="IPR054710">
    <property type="entry name" value="Tri101-like_N"/>
</dbReference>
<feature type="domain" description="Trichothecene 3-O-acetyltransferase-like N-terminal" evidence="3">
    <location>
        <begin position="34"/>
        <end position="190"/>
    </location>
</feature>
<evidence type="ECO:0000313" key="4">
    <source>
        <dbReference type="EMBL" id="RDW72496.1"/>
    </source>
</evidence>
<proteinExistence type="predicted"/>
<sequence>MAIQSKQQPGPVTASTDVLDMPLDFLGQAHFLHIYTQLCLCYSVANPALHPAILSTLRKGLERLSWGFPWIAGQVVKEGANGESTGVYKLKSFEKVVSLNVKDLSNDRSFPSMDALRKANFPMKMLGESILAPRRTIPGFPDEAGLKNTPALLVQATFLAGGLLLTVASHHAAMDMTGQGHLMSLLSKACHGESFAAQELMIGNLSRHNLIPFLDDTYQPGPEASILHFKAQPDPKPTSTPSSPIEAEVDVNKEKLNQAPPPCSWAHFTFRPSSLQALKFIATATKPSSARFISTDDALCALIWQAISRARLARLPPMTESTLGRAVDLRPHIDTIPNTYLGLTQNMVMSNLTLDSITTSTLGAISANLRSTLARGTSNILYDTSALATVITRAANKTEAFAHEFLDYTKDIAISSWKEVNCSKLDFNLGLGFPEALRRPSFTPLEGVIFFLPKALDGEVGVAICLNDEDMARLKGDGKFMKYATFVG</sequence>
<dbReference type="GO" id="GO:0016746">
    <property type="term" value="F:acyltransferase activity"/>
    <property type="evidence" value="ECO:0007669"/>
    <property type="project" value="UniProtKB-KW"/>
</dbReference>
<dbReference type="STRING" id="1810919.A0A3D8REV9"/>
<comment type="caution">
    <text evidence="4">The sequence shown here is derived from an EMBL/GenBank/DDBJ whole genome shotgun (WGS) entry which is preliminary data.</text>
</comment>
<dbReference type="OrthoDB" id="1862401at2759"/>
<name>A0A3D8REV9_9EURO</name>
<dbReference type="Proteomes" id="UP000256690">
    <property type="component" value="Unassembled WGS sequence"/>
</dbReference>
<dbReference type="Pfam" id="PF22664">
    <property type="entry name" value="TRI-like_N"/>
    <property type="match status" value="1"/>
</dbReference>
<accession>A0A3D8REV9</accession>